<dbReference type="Gene3D" id="3.40.50.450">
    <property type="match status" value="1"/>
</dbReference>
<dbReference type="PROSITE" id="PS50104">
    <property type="entry name" value="TIR"/>
    <property type="match status" value="1"/>
</dbReference>
<dbReference type="PANTHER" id="PTHR47508">
    <property type="entry name" value="SAM DOMAIN-CONTAINING PROTEIN-RELATED"/>
    <property type="match status" value="1"/>
</dbReference>
<accession>A0ABM1TEL9</accession>
<dbReference type="Proteomes" id="UP000694941">
    <property type="component" value="Unplaced"/>
</dbReference>
<dbReference type="Pfam" id="PF13676">
    <property type="entry name" value="TIR_2"/>
    <property type="match status" value="1"/>
</dbReference>
<dbReference type="RefSeq" id="XP_022254325.1">
    <property type="nucleotide sequence ID" value="XM_022398617.1"/>
</dbReference>
<evidence type="ECO:0000313" key="3">
    <source>
        <dbReference type="Proteomes" id="UP000694941"/>
    </source>
</evidence>
<evidence type="ECO:0000313" key="4">
    <source>
        <dbReference type="RefSeq" id="XP_022254325.1"/>
    </source>
</evidence>
<protein>
    <submittedName>
        <fullName evidence="4">Uncharacterized protein LOC106470075 isoform X2</fullName>
    </submittedName>
</protein>
<name>A0ABM1TEL9_LIMPO</name>
<feature type="domain" description="TIR" evidence="2">
    <location>
        <begin position="88"/>
        <end position="217"/>
    </location>
</feature>
<evidence type="ECO:0000256" key="1">
    <source>
        <dbReference type="SAM" id="MobiDB-lite"/>
    </source>
</evidence>
<feature type="compositionally biased region" description="Basic and acidic residues" evidence="1">
    <location>
        <begin position="34"/>
        <end position="46"/>
    </location>
</feature>
<dbReference type="SUPFAM" id="SSF102405">
    <property type="entry name" value="MCP/YpsA-like"/>
    <property type="match status" value="1"/>
</dbReference>
<reference evidence="4" key="1">
    <citation type="submission" date="2025-08" db="UniProtKB">
        <authorList>
            <consortium name="RefSeq"/>
        </authorList>
    </citation>
    <scope>IDENTIFICATION</scope>
    <source>
        <tissue evidence="4">Muscle</tissue>
    </source>
</reference>
<dbReference type="SUPFAM" id="SSF52200">
    <property type="entry name" value="Toll/Interleukin receptor TIR domain"/>
    <property type="match status" value="1"/>
</dbReference>
<proteinExistence type="predicted"/>
<dbReference type="Gene3D" id="3.40.50.10140">
    <property type="entry name" value="Toll/interleukin-1 receptor homology (TIR) domain"/>
    <property type="match status" value="1"/>
</dbReference>
<sequence>MWPVTTNQENQLVGWDIYKENCFTVSTRMNRKVERSDEIDDVDNKNRSKKRRKNNHDSEVREEDVVEAHSSISLNRNLIYQQSHSTEGSKHILISYVRAESAHHAVDLKRQLKDMGFSVYLDIDEIYGGHDWQDALNAAVTNCEIFIPLITQQYGRTQWTNREVKLADLMAKVIIPVNFLDYWPPECLAIQFSSVQYIPWKSSKDIEEAKKNGEEKRATDIRFWDLPYVKQVAEAITERCKTLITQNDTDAKEEPSLKPQLRSCPSLVSEKFPEINLPREGKPLVVISVHPNQQDFAEHLRLILYKVDCEVWCSTDILRLTCSGDEVSSATSGSPQTPSTPILESLHTSTTEGFNDVVTSQCESSNESFKFFHWNKRPSLQFSFSTEGGISLSQGSDYCTEGSTCTLSTVSLDRMKLFRKQANEAGVAILILSEAYCNSKTSLQQAFYCELRKRVILVKYEDILLSSSLSVLFENEMFDRNKEAFSEDIRKQVEISLKSPLSKELSCEESNVQKLVFEAEKKIVKRLCVYICGSSKFFNPKSEAICHAIGSELASLRFVSLISNGFYGVGEAVSRSFCEERELLQEKPQLLYHILPLQDSEDLSKKTRQNREYKTFYKVPYGQTIFIGNSMKQRNSVIARLIDICILVEGGPRTVQEIEELMWNDHVVIPVMCTGGAAAGQFNAPTRMTEVPPGVSEGDWITLTRTDVTAEDIAQAVKRVVCSLKRKKCRDLRMKKLAKGKQKLQKKKL</sequence>
<dbReference type="GeneID" id="106470075"/>
<dbReference type="InterPro" id="IPR035897">
    <property type="entry name" value="Toll_tir_struct_dom_sf"/>
</dbReference>
<feature type="region of interest" description="Disordered" evidence="1">
    <location>
        <begin position="34"/>
        <end position="66"/>
    </location>
</feature>
<keyword evidence="3" id="KW-1185">Reference proteome</keyword>
<dbReference type="InterPro" id="IPR000157">
    <property type="entry name" value="TIR_dom"/>
</dbReference>
<dbReference type="PANTHER" id="PTHR47508:SF3">
    <property type="entry name" value="TIR DOMAIN-CONTAINING PROTEIN"/>
    <property type="match status" value="1"/>
</dbReference>
<organism evidence="3 4">
    <name type="scientific">Limulus polyphemus</name>
    <name type="common">Atlantic horseshoe crab</name>
    <dbReference type="NCBI Taxonomy" id="6850"/>
    <lineage>
        <taxon>Eukaryota</taxon>
        <taxon>Metazoa</taxon>
        <taxon>Ecdysozoa</taxon>
        <taxon>Arthropoda</taxon>
        <taxon>Chelicerata</taxon>
        <taxon>Merostomata</taxon>
        <taxon>Xiphosura</taxon>
        <taxon>Limulidae</taxon>
        <taxon>Limulus</taxon>
    </lineage>
</organism>
<gene>
    <name evidence="4" type="primary">LOC106470075</name>
</gene>
<evidence type="ECO:0000259" key="2">
    <source>
        <dbReference type="PROSITE" id="PS50104"/>
    </source>
</evidence>